<feature type="repeat" description="PPR" evidence="3">
    <location>
        <begin position="254"/>
        <end position="288"/>
    </location>
</feature>
<feature type="repeat" description="PPR" evidence="3">
    <location>
        <begin position="355"/>
        <end position="389"/>
    </location>
</feature>
<dbReference type="GO" id="GO:0003723">
    <property type="term" value="F:RNA binding"/>
    <property type="evidence" value="ECO:0007669"/>
    <property type="project" value="InterPro"/>
</dbReference>
<dbReference type="Pfam" id="PF13041">
    <property type="entry name" value="PPR_2"/>
    <property type="match status" value="3"/>
</dbReference>
<dbReference type="InterPro" id="IPR011990">
    <property type="entry name" value="TPR-like_helical_dom_sf"/>
</dbReference>
<dbReference type="AlphaFoldDB" id="A0AAP0F9I9"/>
<dbReference type="FunFam" id="1.25.40.10:FF:000090">
    <property type="entry name" value="Pentatricopeptide repeat-containing protein, chloroplastic"/>
    <property type="match status" value="1"/>
</dbReference>
<feature type="repeat" description="PPR" evidence="3">
    <location>
        <begin position="553"/>
        <end position="587"/>
    </location>
</feature>
<organism evidence="4 5">
    <name type="scientific">Stephania yunnanensis</name>
    <dbReference type="NCBI Taxonomy" id="152371"/>
    <lineage>
        <taxon>Eukaryota</taxon>
        <taxon>Viridiplantae</taxon>
        <taxon>Streptophyta</taxon>
        <taxon>Embryophyta</taxon>
        <taxon>Tracheophyta</taxon>
        <taxon>Spermatophyta</taxon>
        <taxon>Magnoliopsida</taxon>
        <taxon>Ranunculales</taxon>
        <taxon>Menispermaceae</taxon>
        <taxon>Menispermoideae</taxon>
        <taxon>Cissampelideae</taxon>
        <taxon>Stephania</taxon>
    </lineage>
</organism>
<dbReference type="InterPro" id="IPR046848">
    <property type="entry name" value="E_motif"/>
</dbReference>
<name>A0AAP0F9I9_9MAGN</name>
<dbReference type="EMBL" id="JBBNAF010000010">
    <property type="protein sequence ID" value="KAK9106387.1"/>
    <property type="molecule type" value="Genomic_DNA"/>
</dbReference>
<dbReference type="NCBIfam" id="TIGR00756">
    <property type="entry name" value="PPR"/>
    <property type="match status" value="6"/>
</dbReference>
<dbReference type="Proteomes" id="UP001420932">
    <property type="component" value="Unassembled WGS sequence"/>
</dbReference>
<dbReference type="PROSITE" id="PS51375">
    <property type="entry name" value="PPR"/>
    <property type="match status" value="6"/>
</dbReference>
<dbReference type="Gene3D" id="1.25.40.10">
    <property type="entry name" value="Tetratricopeptide repeat domain"/>
    <property type="match status" value="6"/>
</dbReference>
<dbReference type="GO" id="GO:0009451">
    <property type="term" value="P:RNA modification"/>
    <property type="evidence" value="ECO:0007669"/>
    <property type="project" value="InterPro"/>
</dbReference>
<dbReference type="InterPro" id="IPR046960">
    <property type="entry name" value="PPR_At4g14850-like_plant"/>
</dbReference>
<keyword evidence="1" id="KW-0677">Repeat</keyword>
<dbReference type="InterPro" id="IPR002885">
    <property type="entry name" value="PPR_rpt"/>
</dbReference>
<dbReference type="FunFam" id="1.25.40.10:FF:000196">
    <property type="entry name" value="Pentatricopeptide repeat-containing protein At4g14850"/>
    <property type="match status" value="1"/>
</dbReference>
<dbReference type="Pfam" id="PF01535">
    <property type="entry name" value="PPR"/>
    <property type="match status" value="5"/>
</dbReference>
<dbReference type="FunFam" id="1.25.40.10:FF:000285">
    <property type="entry name" value="Pentatricopeptide repeat-containing protein, chloroplastic"/>
    <property type="match status" value="1"/>
</dbReference>
<dbReference type="Pfam" id="PF20431">
    <property type="entry name" value="E_motif"/>
    <property type="match status" value="1"/>
</dbReference>
<dbReference type="PANTHER" id="PTHR47926">
    <property type="entry name" value="PENTATRICOPEPTIDE REPEAT-CONTAINING PROTEIN"/>
    <property type="match status" value="1"/>
</dbReference>
<protein>
    <recommendedName>
        <fullName evidence="6">Pentatricopeptide repeat-containing protein</fullName>
    </recommendedName>
</protein>
<evidence type="ECO:0000256" key="1">
    <source>
        <dbReference type="ARBA" id="ARBA00022737"/>
    </source>
</evidence>
<feature type="repeat" description="PPR" evidence="3">
    <location>
        <begin position="589"/>
        <end position="624"/>
    </location>
</feature>
<comment type="caution">
    <text evidence="4">The sequence shown here is derived from an EMBL/GenBank/DDBJ whole genome shotgun (WGS) entry which is preliminary data.</text>
</comment>
<sequence length="741" mass="81706">MGISVGMKRLSMSSNSIELLKLNSLIAKLNSSNQFSRALQVFDEIHLSHHLKPDHYTLATALTACANLHDVSTGAQLHSLVVRCGFKAYPHVCNSLLSLYSKSNQLTSVIRVFSEISSPDVYSWTTLLSAHAKCGRTDVAIQVFDRLPHKNIAMWNAVLTGCVENGSNEIAFNMFWRMHLSGVGHDHYSLASVLSLCCRPVMLDFGRLVHGLVVRTGFLSRVSVINAILTMYFNCEMVPDSYELFEEAKANTCNQITYNAMIAGLVSCEKYLEALIVFIEMQEAYFTPTELTFVSVMSSCSSVKMLKLGQQVHSLAVKVGFEAYTSVSNATMTMYSNCEDLSSACLVFEMLQVKDLVSWNSIVAVYAQWNYSRSAVDVYLQMQIHGIAPDEFTVGSLLSCSVLETTKMIQALVTKTGLTSHAHVCNALLSSYSKYGVIEHARQVFVDMSCVNLISWNSLISACLFNGLTIEGLQLFSKMLISGFTPNEYTLSTVLSICAAIPALGSGKEVHGYILRIGFDSEVSLCNALITTYAKCGNLKCSSKVFDGMTRRDVVTWNSMIAAYSQHGEGKRAISCFKKMQESGVLKPDEATFTTVLSACSHAGLVDQGLEIFSSMVEDYGMEPRMDQYCCIVDLLGRAGRLTEAYRLINTMPFQADSSIWWVVLSACAAHGNVVIGTVAAKFLLEEEPNNSVIYVLLSNIYAAVGLWEDSASMRELMTKHGVMKQPGFSWIEPQKPSECR</sequence>
<reference evidence="4 5" key="1">
    <citation type="submission" date="2024-01" db="EMBL/GenBank/DDBJ databases">
        <title>Genome assemblies of Stephania.</title>
        <authorList>
            <person name="Yang L."/>
        </authorList>
    </citation>
    <scope>NUCLEOTIDE SEQUENCE [LARGE SCALE GENOMIC DNA]</scope>
    <source>
        <strain evidence="4">YNDBR</strain>
        <tissue evidence="4">Leaf</tissue>
    </source>
</reference>
<accession>A0AAP0F9I9</accession>
<comment type="similarity">
    <text evidence="2">Belongs to the PPR family. PCMP-E subfamily.</text>
</comment>
<evidence type="ECO:0000313" key="4">
    <source>
        <dbReference type="EMBL" id="KAK9106387.1"/>
    </source>
</evidence>
<evidence type="ECO:0000256" key="2">
    <source>
        <dbReference type="ARBA" id="ARBA00061659"/>
    </source>
</evidence>
<feature type="repeat" description="PPR" evidence="3">
    <location>
        <begin position="120"/>
        <end position="154"/>
    </location>
</feature>
<evidence type="ECO:0000256" key="3">
    <source>
        <dbReference type="PROSITE-ProRule" id="PRU00708"/>
    </source>
</evidence>
<feature type="repeat" description="PPR" evidence="3">
    <location>
        <begin position="452"/>
        <end position="486"/>
    </location>
</feature>
<keyword evidence="5" id="KW-1185">Reference proteome</keyword>
<gene>
    <name evidence="4" type="ORF">Syun_022398</name>
</gene>
<evidence type="ECO:0000313" key="5">
    <source>
        <dbReference type="Proteomes" id="UP001420932"/>
    </source>
</evidence>
<proteinExistence type="inferred from homology"/>
<evidence type="ECO:0008006" key="6">
    <source>
        <dbReference type="Google" id="ProtNLM"/>
    </source>
</evidence>